<accession>A0A0F8YAC3</accession>
<sequence>FHSGDIVNALGATTYLKDQVDDLGKKTGNFDVLVKFEDVDEDGKTTIVEMDPGHVVARMSKMTRWSHLFQSNKTSGSSGSVSSAGEEVDLVKLAKTDPKKFLELTNEKPELLE</sequence>
<gene>
    <name evidence="1" type="ORF">LCGC14_3118870</name>
</gene>
<comment type="caution">
    <text evidence="1">The sequence shown here is derived from an EMBL/GenBank/DDBJ whole genome shotgun (WGS) entry which is preliminary data.</text>
</comment>
<proteinExistence type="predicted"/>
<reference evidence="1" key="1">
    <citation type="journal article" date="2015" name="Nature">
        <title>Complex archaea that bridge the gap between prokaryotes and eukaryotes.</title>
        <authorList>
            <person name="Spang A."/>
            <person name="Saw J.H."/>
            <person name="Jorgensen S.L."/>
            <person name="Zaremba-Niedzwiedzka K."/>
            <person name="Martijn J."/>
            <person name="Lind A.E."/>
            <person name="van Eijk R."/>
            <person name="Schleper C."/>
            <person name="Guy L."/>
            <person name="Ettema T.J."/>
        </authorList>
    </citation>
    <scope>NUCLEOTIDE SEQUENCE</scope>
</reference>
<organism evidence="1">
    <name type="scientific">marine sediment metagenome</name>
    <dbReference type="NCBI Taxonomy" id="412755"/>
    <lineage>
        <taxon>unclassified sequences</taxon>
        <taxon>metagenomes</taxon>
        <taxon>ecological metagenomes</taxon>
    </lineage>
</organism>
<feature type="non-terminal residue" evidence="1">
    <location>
        <position position="1"/>
    </location>
</feature>
<protein>
    <submittedName>
        <fullName evidence="1">Uncharacterized protein</fullName>
    </submittedName>
</protein>
<name>A0A0F8YAC3_9ZZZZ</name>
<dbReference type="AlphaFoldDB" id="A0A0F8YAC3"/>
<evidence type="ECO:0000313" key="1">
    <source>
        <dbReference type="EMBL" id="KKK51049.1"/>
    </source>
</evidence>
<dbReference type="EMBL" id="LAZR01067705">
    <property type="protein sequence ID" value="KKK51049.1"/>
    <property type="molecule type" value="Genomic_DNA"/>
</dbReference>